<feature type="transmembrane region" description="Helical" evidence="8">
    <location>
        <begin position="278"/>
        <end position="297"/>
    </location>
</feature>
<dbReference type="Pfam" id="PF01544">
    <property type="entry name" value="CorA"/>
    <property type="match status" value="1"/>
</dbReference>
<dbReference type="Gene3D" id="3.30.460.20">
    <property type="entry name" value="CorA soluble domain-like"/>
    <property type="match status" value="1"/>
</dbReference>
<reference evidence="9 10" key="1">
    <citation type="journal article" date="2016" name="Nat. Commun.">
        <title>Thousands of microbial genomes shed light on interconnected biogeochemical processes in an aquifer system.</title>
        <authorList>
            <person name="Anantharaman K."/>
            <person name="Brown C.T."/>
            <person name="Hug L.A."/>
            <person name="Sharon I."/>
            <person name="Castelle C.J."/>
            <person name="Probst A.J."/>
            <person name="Thomas B.C."/>
            <person name="Singh A."/>
            <person name="Wilkins M.J."/>
            <person name="Karaoz U."/>
            <person name="Brodie E.L."/>
            <person name="Williams K.H."/>
            <person name="Hubbard S.S."/>
            <person name="Banfield J.F."/>
        </authorList>
    </citation>
    <scope>NUCLEOTIDE SEQUENCE [LARGE SCALE GENOMIC DNA]</scope>
</reference>
<comment type="caution">
    <text evidence="9">The sequence shown here is derived from an EMBL/GenBank/DDBJ whole genome shotgun (WGS) entry which is preliminary data.</text>
</comment>
<dbReference type="GO" id="GO:0005886">
    <property type="term" value="C:plasma membrane"/>
    <property type="evidence" value="ECO:0007669"/>
    <property type="project" value="UniProtKB-SubCell"/>
</dbReference>
<dbReference type="PANTHER" id="PTHR46494">
    <property type="entry name" value="CORA FAMILY METAL ION TRANSPORTER (EUROFUNG)"/>
    <property type="match status" value="1"/>
</dbReference>
<comment type="similarity">
    <text evidence="2">Belongs to the CorA metal ion transporter (MIT) (TC 1.A.35) family.</text>
</comment>
<dbReference type="GO" id="GO:0015087">
    <property type="term" value="F:cobalt ion transmembrane transporter activity"/>
    <property type="evidence" value="ECO:0007669"/>
    <property type="project" value="TreeGrafter"/>
</dbReference>
<proteinExistence type="inferred from homology"/>
<dbReference type="AlphaFoldDB" id="A0A1F5C8Q1"/>
<dbReference type="InterPro" id="IPR002523">
    <property type="entry name" value="MgTranspt_CorA/ZnTranspt_ZntB"/>
</dbReference>
<keyword evidence="4" id="KW-1003">Cell membrane</keyword>
<dbReference type="GO" id="GO:0015095">
    <property type="term" value="F:magnesium ion transmembrane transporter activity"/>
    <property type="evidence" value="ECO:0007669"/>
    <property type="project" value="TreeGrafter"/>
</dbReference>
<evidence type="ECO:0000256" key="2">
    <source>
        <dbReference type="ARBA" id="ARBA00009765"/>
    </source>
</evidence>
<evidence type="ECO:0000313" key="10">
    <source>
        <dbReference type="Proteomes" id="UP000177947"/>
    </source>
</evidence>
<dbReference type="Gene3D" id="1.20.58.340">
    <property type="entry name" value="Magnesium transport protein CorA, transmembrane region"/>
    <property type="match status" value="2"/>
</dbReference>
<organism evidence="9 10">
    <name type="scientific">Candidatus Azambacteria bacterium RIFCSPLOWO2_01_FULL_37_9</name>
    <dbReference type="NCBI Taxonomy" id="1797297"/>
    <lineage>
        <taxon>Bacteria</taxon>
        <taxon>Candidatus Azamiibacteriota</taxon>
    </lineage>
</organism>
<feature type="transmembrane region" description="Helical" evidence="8">
    <location>
        <begin position="246"/>
        <end position="266"/>
    </location>
</feature>
<dbReference type="EMBL" id="MEYQ01000012">
    <property type="protein sequence ID" value="OGD39239.1"/>
    <property type="molecule type" value="Genomic_DNA"/>
</dbReference>
<dbReference type="SUPFAM" id="SSF143865">
    <property type="entry name" value="CorA soluble domain-like"/>
    <property type="match status" value="1"/>
</dbReference>
<dbReference type="GO" id="GO:0050897">
    <property type="term" value="F:cobalt ion binding"/>
    <property type="evidence" value="ECO:0007669"/>
    <property type="project" value="TreeGrafter"/>
</dbReference>
<evidence type="ECO:0000256" key="1">
    <source>
        <dbReference type="ARBA" id="ARBA00004651"/>
    </source>
</evidence>
<dbReference type="InterPro" id="IPR045861">
    <property type="entry name" value="CorA_cytoplasmic_dom"/>
</dbReference>
<accession>A0A1F5C8Q1</accession>
<dbReference type="CDD" id="cd12822">
    <property type="entry name" value="TmCorA-like"/>
    <property type="match status" value="1"/>
</dbReference>
<dbReference type="SUPFAM" id="SSF144083">
    <property type="entry name" value="Magnesium transport protein CorA, transmembrane region"/>
    <property type="match status" value="1"/>
</dbReference>
<evidence type="ECO:0000256" key="5">
    <source>
        <dbReference type="ARBA" id="ARBA00022692"/>
    </source>
</evidence>
<dbReference type="Proteomes" id="UP000177947">
    <property type="component" value="Unassembled WGS sequence"/>
</dbReference>
<evidence type="ECO:0000313" key="9">
    <source>
        <dbReference type="EMBL" id="OGD39239.1"/>
    </source>
</evidence>
<evidence type="ECO:0000256" key="6">
    <source>
        <dbReference type="ARBA" id="ARBA00022989"/>
    </source>
</evidence>
<dbReference type="InterPro" id="IPR045863">
    <property type="entry name" value="CorA_TM1_TM2"/>
</dbReference>
<dbReference type="GO" id="GO:0000287">
    <property type="term" value="F:magnesium ion binding"/>
    <property type="evidence" value="ECO:0007669"/>
    <property type="project" value="TreeGrafter"/>
</dbReference>
<keyword evidence="6 8" id="KW-1133">Transmembrane helix</keyword>
<evidence type="ECO:0000256" key="3">
    <source>
        <dbReference type="ARBA" id="ARBA00022448"/>
    </source>
</evidence>
<protein>
    <recommendedName>
        <fullName evidence="11">Magnesium transporter CorA</fullName>
    </recommendedName>
</protein>
<evidence type="ECO:0000256" key="8">
    <source>
        <dbReference type="SAM" id="Phobius"/>
    </source>
</evidence>
<dbReference type="PANTHER" id="PTHR46494:SF1">
    <property type="entry name" value="CORA FAMILY METAL ION TRANSPORTER (EUROFUNG)"/>
    <property type="match status" value="1"/>
</dbReference>
<evidence type="ECO:0000256" key="4">
    <source>
        <dbReference type="ARBA" id="ARBA00022475"/>
    </source>
</evidence>
<sequence length="303" mass="35310">MNIITNKKTAWIDIEKPSKSDIDYLGQNFKFHDVVLNELIPDTIRTKVDAYDDYFYIVLHFPSFNKEKRITRSQELDILVTKSHIITSHKEILIPLKAIFDKCNIYLEERERHLGNGSAKLLYFILDELLNTCSLQLDSISENMDKAERAIFLGLEKEMIKEISILKRNILDFRRAIKPQKQILESLYLTINKFFNSSEYLPFYNDLLGHHLRIWDTLDSYKELLESLESTNATLFTSKLNETIKILTIFTALLLPVSIIVGIFGMNVNIPLQNHPQGFLIIIAISASLLMAVYLFFKRRKIF</sequence>
<keyword evidence="7 8" id="KW-0472">Membrane</keyword>
<keyword evidence="5 8" id="KW-0812">Transmembrane</keyword>
<evidence type="ECO:0000256" key="7">
    <source>
        <dbReference type="ARBA" id="ARBA00023136"/>
    </source>
</evidence>
<name>A0A1F5C8Q1_9BACT</name>
<gene>
    <name evidence="9" type="ORF">A2907_02740</name>
</gene>
<keyword evidence="3" id="KW-0813">Transport</keyword>
<evidence type="ECO:0008006" key="11">
    <source>
        <dbReference type="Google" id="ProtNLM"/>
    </source>
</evidence>
<comment type="subcellular location">
    <subcellularLocation>
        <location evidence="1">Cell membrane</location>
        <topology evidence="1">Multi-pass membrane protein</topology>
    </subcellularLocation>
</comment>